<accession>A0A0L0D5F4</accession>
<gene>
    <name evidence="2" type="ORF">AMSG_11719</name>
</gene>
<dbReference type="OMA" id="GRNIKNW"/>
<dbReference type="Proteomes" id="UP000054408">
    <property type="component" value="Unassembled WGS sequence"/>
</dbReference>
<dbReference type="GeneID" id="25569634"/>
<dbReference type="eggNOG" id="ENOG502S0WY">
    <property type="taxonomic scope" value="Eukaryota"/>
</dbReference>
<feature type="region of interest" description="Disordered" evidence="1">
    <location>
        <begin position="291"/>
        <end position="312"/>
    </location>
</feature>
<reference evidence="2 3" key="1">
    <citation type="submission" date="2010-05" db="EMBL/GenBank/DDBJ databases">
        <title>The Genome Sequence of Thecamonas trahens ATCC 50062.</title>
        <authorList>
            <consortium name="The Broad Institute Genome Sequencing Platform"/>
            <person name="Russ C."/>
            <person name="Cuomo C."/>
            <person name="Shea T."/>
            <person name="Young S.K."/>
            <person name="Zeng Q."/>
            <person name="Koehrsen M."/>
            <person name="Haas B."/>
            <person name="Borodovsky M."/>
            <person name="Guigo R."/>
            <person name="Alvarado L."/>
            <person name="Berlin A."/>
            <person name="Bochicchio J."/>
            <person name="Borenstein D."/>
            <person name="Chapman S."/>
            <person name="Chen Z."/>
            <person name="Freedman E."/>
            <person name="Gellesch M."/>
            <person name="Goldberg J."/>
            <person name="Griggs A."/>
            <person name="Gujja S."/>
            <person name="Heilman E."/>
            <person name="Heiman D."/>
            <person name="Hepburn T."/>
            <person name="Howarth C."/>
            <person name="Jen D."/>
            <person name="Larson L."/>
            <person name="Mehta T."/>
            <person name="Park D."/>
            <person name="Pearson M."/>
            <person name="Roberts A."/>
            <person name="Saif S."/>
            <person name="Shenoy N."/>
            <person name="Sisk P."/>
            <person name="Stolte C."/>
            <person name="Sykes S."/>
            <person name="Thomson T."/>
            <person name="Walk T."/>
            <person name="White J."/>
            <person name="Yandava C."/>
            <person name="Burger G."/>
            <person name="Gray M.W."/>
            <person name="Holland P.W.H."/>
            <person name="King N."/>
            <person name="Lang F.B.F."/>
            <person name="Roger A.J."/>
            <person name="Ruiz-Trillo I."/>
            <person name="Lander E."/>
            <person name="Nusbaum C."/>
        </authorList>
    </citation>
    <scope>NUCLEOTIDE SEQUENCE [LARGE SCALE GENOMIC DNA]</scope>
    <source>
        <strain evidence="2 3">ATCC 50062</strain>
    </source>
</reference>
<evidence type="ECO:0000313" key="3">
    <source>
        <dbReference type="Proteomes" id="UP000054408"/>
    </source>
</evidence>
<dbReference type="AlphaFoldDB" id="A0A0L0D5F4"/>
<evidence type="ECO:0000256" key="1">
    <source>
        <dbReference type="SAM" id="MobiDB-lite"/>
    </source>
</evidence>
<proteinExistence type="predicted"/>
<dbReference type="EMBL" id="GL349447">
    <property type="protein sequence ID" value="KNC47592.1"/>
    <property type="molecule type" value="Genomic_DNA"/>
</dbReference>
<name>A0A0L0D5F4_THETB</name>
<sequence length="772" mass="83728">MKSKRHNIRSMVRGGSRRPPASYMQHYHQVEATAPLQMRKVAKSKTSAKSVALSSMPPPAPTAAPADSAASMVELPVKDYLALLEKQQQVIRQEPPHAFVVNALEMEGQAGEEAVTFVMHLEVEVLTEMGKWTTVPLLPTTMTLLSATFERNGDRVPGAPGVTAPNGGDGDDDIVYEDGIVGVSGSRFVLFTCVPGVYSVHMEMLVPFTSQRKNSTMVSGLPRATRNMLTFMHPEAGLNVTIQPSLRTTIESSVASTTVRTAFPASTTLNIQWTPSETGVASTPMSSVLSSALGGVRSEGSESDSEPTVPSDSLFVAPEVREERRAVVTVDQNHLLTVTEGVLFCSSSFEYTILHNGVSTFHIDIPSQVRVLAVSGSVAVRKWEVVPAAELEPETDDDADGRGGKAEADDDSNKFVLIVSLRYPKESTFTLRFESEVEMKRRSQVVNVPSFHCRGVVREKGYIGVTVRSNVELSQQHLAGRAITKIDSRESPPAVQSMAASQPILLAYKFLATQYDLQIGVTKHADVAVLVAIIENAEVLITVTEEGKLLYETVCTVRNNSRQYLRMELPDSAEVWTTAVRSAPVKPAEDAQQRLIVPIPKSNDAFMVKVTFLVPDEPIADRGTVRVPLPKFDLPAMVLRATIYVPQLDTLSYQEPDGDMLHVPSYTFHAGSSTYQPSYTPLEDMVMQGPTSNVMYWDSQVRHDSNVAFGGGGGGGGGASAAGIIPMDVTAPKVGTAMRFERLVYLTEEPVLTVAVPYRPAPTGLSKLFGCC</sequence>
<feature type="region of interest" description="Disordered" evidence="1">
    <location>
        <begin position="47"/>
        <end position="67"/>
    </location>
</feature>
<protein>
    <submittedName>
        <fullName evidence="2">Uncharacterized protein</fullName>
    </submittedName>
</protein>
<keyword evidence="3" id="KW-1185">Reference proteome</keyword>
<dbReference type="RefSeq" id="XP_013759563.1">
    <property type="nucleotide sequence ID" value="XM_013904109.1"/>
</dbReference>
<evidence type="ECO:0000313" key="2">
    <source>
        <dbReference type="EMBL" id="KNC47592.1"/>
    </source>
</evidence>
<organism evidence="2 3">
    <name type="scientific">Thecamonas trahens ATCC 50062</name>
    <dbReference type="NCBI Taxonomy" id="461836"/>
    <lineage>
        <taxon>Eukaryota</taxon>
        <taxon>Apusozoa</taxon>
        <taxon>Apusomonadida</taxon>
        <taxon>Apusomonadidae</taxon>
        <taxon>Thecamonas</taxon>
    </lineage>
</organism>
<dbReference type="OrthoDB" id="17995at2759"/>
<feature type="region of interest" description="Disordered" evidence="1">
    <location>
        <begin position="1"/>
        <end position="21"/>
    </location>
</feature>